<sequence length="382" mass="43573">MVSDAKIRAYLELLTNGFRFMVFYVALELKVTAKLEEEVQLLQAMIKPIGAAFVVGLLGWVYKALKPPSPKVCGSANGPPVTSPRVKLSDGRHLAYREVGVPKEEAQYKIIISHGYNNCKDMYLPASQELIEELKLYFVLYDRAGYGESDPYPARSVKTEAFDIQELADKLQLGTKFYVLGCSMATYSIWSCLKYIPHRLLGASLVVPTVNYWWPSAPSALSTQSFRKLTKSYQRTYWIAHFTPWLFYWWAKQKWYPNLVREGLLTDSDLEILEGMLELPNNGQEKIDQQGTYESLHRDMLVAFGKWEFDPIIDLSNPFPDNKGGSVHMWLGTADRVVPNLFNHYMVEKLPWIQCHEVPNAGHLLVHEPKSFEAIIRALLAG</sequence>
<evidence type="ECO:0000259" key="1">
    <source>
        <dbReference type="Pfam" id="PF12697"/>
    </source>
</evidence>
<evidence type="ECO:0000313" key="3">
    <source>
        <dbReference type="RefSeq" id="XP_022142537.1"/>
    </source>
</evidence>
<dbReference type="SUPFAM" id="SSF53474">
    <property type="entry name" value="alpha/beta-Hydrolases"/>
    <property type="match status" value="1"/>
</dbReference>
<reference evidence="3" key="1">
    <citation type="submission" date="2025-08" db="UniProtKB">
        <authorList>
            <consortium name="RefSeq"/>
        </authorList>
    </citation>
    <scope>IDENTIFICATION</scope>
    <source>
        <strain evidence="3">OHB3-1</strain>
    </source>
</reference>
<gene>
    <name evidence="3" type="primary">LOC111012627</name>
</gene>
<dbReference type="FunFam" id="3.40.50.1820:FF:000270">
    <property type="entry name" value="Alpha/beta-Hydrolases superfamily protein"/>
    <property type="match status" value="1"/>
</dbReference>
<dbReference type="InterPro" id="IPR000073">
    <property type="entry name" value="AB_hydrolase_1"/>
</dbReference>
<dbReference type="PANTHER" id="PTHR45763:SF21">
    <property type="entry name" value="ALPHA_BETA-HYDROLASES SUPERFAMILY PROTEIN"/>
    <property type="match status" value="1"/>
</dbReference>
<feature type="domain" description="AB hydrolase-1" evidence="1">
    <location>
        <begin position="111"/>
        <end position="370"/>
    </location>
</feature>
<name>A0A6J1CN23_MOMCH</name>
<accession>A0A6J1CN23</accession>
<dbReference type="Proteomes" id="UP000504603">
    <property type="component" value="Unplaced"/>
</dbReference>
<dbReference type="GeneID" id="111012627"/>
<keyword evidence="2" id="KW-1185">Reference proteome</keyword>
<organism evidence="2 3">
    <name type="scientific">Momordica charantia</name>
    <name type="common">Bitter gourd</name>
    <name type="synonym">Balsam pear</name>
    <dbReference type="NCBI Taxonomy" id="3673"/>
    <lineage>
        <taxon>Eukaryota</taxon>
        <taxon>Viridiplantae</taxon>
        <taxon>Streptophyta</taxon>
        <taxon>Embryophyta</taxon>
        <taxon>Tracheophyta</taxon>
        <taxon>Spermatophyta</taxon>
        <taxon>Magnoliopsida</taxon>
        <taxon>eudicotyledons</taxon>
        <taxon>Gunneridae</taxon>
        <taxon>Pentapetalae</taxon>
        <taxon>rosids</taxon>
        <taxon>fabids</taxon>
        <taxon>Cucurbitales</taxon>
        <taxon>Cucurbitaceae</taxon>
        <taxon>Momordiceae</taxon>
        <taxon>Momordica</taxon>
    </lineage>
</organism>
<dbReference type="Gene3D" id="3.40.50.1820">
    <property type="entry name" value="alpha/beta hydrolase"/>
    <property type="match status" value="1"/>
</dbReference>
<dbReference type="KEGG" id="mcha:111012627"/>
<evidence type="ECO:0000313" key="2">
    <source>
        <dbReference type="Proteomes" id="UP000504603"/>
    </source>
</evidence>
<dbReference type="InterPro" id="IPR029058">
    <property type="entry name" value="AB_hydrolase_fold"/>
</dbReference>
<dbReference type="Pfam" id="PF12697">
    <property type="entry name" value="Abhydrolase_6"/>
    <property type="match status" value="1"/>
</dbReference>
<proteinExistence type="predicted"/>
<protein>
    <submittedName>
        <fullName evidence="3">Uncharacterized protein LOC111012627</fullName>
    </submittedName>
</protein>
<dbReference type="AlphaFoldDB" id="A0A6J1CN23"/>
<dbReference type="OrthoDB" id="294702at2759"/>
<dbReference type="RefSeq" id="XP_022142537.1">
    <property type="nucleotide sequence ID" value="XM_022286845.1"/>
</dbReference>
<dbReference type="PANTHER" id="PTHR45763">
    <property type="entry name" value="HYDROLASE, ALPHA/BETA FOLD FAMILY PROTEIN, EXPRESSED-RELATED"/>
    <property type="match status" value="1"/>
</dbReference>